<dbReference type="EMBL" id="JAGSOV010000023">
    <property type="protein sequence ID" value="MCO1655712.1"/>
    <property type="molecule type" value="Genomic_DNA"/>
</dbReference>
<reference evidence="9" key="1">
    <citation type="submission" date="2021-04" db="EMBL/GenBank/DDBJ databases">
        <title>Pseudonocardia sp. nov., isolated from sandy soil of mangrove forest.</title>
        <authorList>
            <person name="Zan Z."/>
            <person name="Huang R."/>
            <person name="Liu W."/>
        </authorList>
    </citation>
    <scope>NUCLEOTIDE SEQUENCE</scope>
    <source>
        <strain evidence="9">S2-4</strain>
    </source>
</reference>
<evidence type="ECO:0000256" key="3">
    <source>
        <dbReference type="ARBA" id="ARBA00022723"/>
    </source>
</evidence>
<evidence type="ECO:0000256" key="6">
    <source>
        <dbReference type="RuleBase" id="RU361277"/>
    </source>
</evidence>
<organism evidence="9 10">
    <name type="scientific">Pseudonocardia humida</name>
    <dbReference type="NCBI Taxonomy" id="2800819"/>
    <lineage>
        <taxon>Bacteria</taxon>
        <taxon>Bacillati</taxon>
        <taxon>Actinomycetota</taxon>
        <taxon>Actinomycetes</taxon>
        <taxon>Pseudonocardiales</taxon>
        <taxon>Pseudonocardiaceae</taxon>
        <taxon>Pseudonocardia</taxon>
    </lineage>
</organism>
<dbReference type="InterPro" id="IPR013149">
    <property type="entry name" value="ADH-like_C"/>
</dbReference>
<evidence type="ECO:0000256" key="2">
    <source>
        <dbReference type="ARBA" id="ARBA00008072"/>
    </source>
</evidence>
<feature type="domain" description="Alcohol dehydrogenase-like N-terminal" evidence="8">
    <location>
        <begin position="23"/>
        <end position="124"/>
    </location>
</feature>
<dbReference type="Gene3D" id="3.90.180.10">
    <property type="entry name" value="Medium-chain alcohol dehydrogenases, catalytic domain"/>
    <property type="match status" value="1"/>
</dbReference>
<evidence type="ECO:0000259" key="8">
    <source>
        <dbReference type="Pfam" id="PF08240"/>
    </source>
</evidence>
<dbReference type="InterPro" id="IPR002328">
    <property type="entry name" value="ADH_Zn_CS"/>
</dbReference>
<dbReference type="PANTHER" id="PTHR43161">
    <property type="entry name" value="SORBITOL DEHYDROGENASE"/>
    <property type="match status" value="1"/>
</dbReference>
<dbReference type="PANTHER" id="PTHR43161:SF26">
    <property type="entry name" value="GALACTITOL 1-PHOSPHATE 5-DEHYDROGENASE"/>
    <property type="match status" value="1"/>
</dbReference>
<dbReference type="RefSeq" id="WP_252437728.1">
    <property type="nucleotide sequence ID" value="NZ_JAGSOV010000023.1"/>
</dbReference>
<dbReference type="Gene3D" id="3.40.50.720">
    <property type="entry name" value="NAD(P)-binding Rossmann-like Domain"/>
    <property type="match status" value="1"/>
</dbReference>
<keyword evidence="5" id="KW-0560">Oxidoreductase</keyword>
<evidence type="ECO:0000259" key="7">
    <source>
        <dbReference type="Pfam" id="PF00107"/>
    </source>
</evidence>
<dbReference type="SUPFAM" id="SSF51735">
    <property type="entry name" value="NAD(P)-binding Rossmann-fold domains"/>
    <property type="match status" value="1"/>
</dbReference>
<keyword evidence="4 6" id="KW-0862">Zinc</keyword>
<dbReference type="InterPro" id="IPR013154">
    <property type="entry name" value="ADH-like_N"/>
</dbReference>
<feature type="domain" description="Alcohol dehydrogenase-like C-terminal" evidence="7">
    <location>
        <begin position="170"/>
        <end position="307"/>
    </location>
</feature>
<name>A0ABT0ZY88_9PSEU</name>
<keyword evidence="3 6" id="KW-0479">Metal-binding</keyword>
<evidence type="ECO:0000313" key="9">
    <source>
        <dbReference type="EMBL" id="MCO1655712.1"/>
    </source>
</evidence>
<accession>A0ABT0ZY88</accession>
<evidence type="ECO:0000256" key="1">
    <source>
        <dbReference type="ARBA" id="ARBA00001947"/>
    </source>
</evidence>
<sequence length="346" mass="35052">MRAALWEGIGSVGLAELPDPEPGPADLVIDVGACGICGSDVHAFAEGAWISAGARMGHEFAGTVRAVGAEVRGIAVGDRVAVNPMGPCGGCAQCAAGNTNLCAAPVHGAGGGLADRVLVPRAQLGRRVFRLPDGLSLEEGAFLEPLSVAVRAVRSAALDEPILVTGLGSIGQCALRALLAYGATDVVGIDVSPPRLAAGAAAGATVLDARDGVDALKAQLLDRWGTSTSPYQPGSGNVGTVVECSGALPMLELATAVARAAGTIVVAGLTSRTPPLDVNTVVQKELRLRGSFAYTADDAAEAFRLLADGHVRVADLVTHRVPLERVAEAFTAQHAVDGSIKVMVIP</sequence>
<evidence type="ECO:0000256" key="4">
    <source>
        <dbReference type="ARBA" id="ARBA00022833"/>
    </source>
</evidence>
<evidence type="ECO:0000256" key="5">
    <source>
        <dbReference type="ARBA" id="ARBA00023002"/>
    </source>
</evidence>
<comment type="cofactor">
    <cofactor evidence="1 6">
        <name>Zn(2+)</name>
        <dbReference type="ChEBI" id="CHEBI:29105"/>
    </cofactor>
</comment>
<dbReference type="Pfam" id="PF00107">
    <property type="entry name" value="ADH_zinc_N"/>
    <property type="match status" value="1"/>
</dbReference>
<protein>
    <submittedName>
        <fullName evidence="9">Alcohol dehydrogenase catalytic domain-containing protein</fullName>
    </submittedName>
</protein>
<comment type="caution">
    <text evidence="9">The sequence shown here is derived from an EMBL/GenBank/DDBJ whole genome shotgun (WGS) entry which is preliminary data.</text>
</comment>
<dbReference type="InterPro" id="IPR036291">
    <property type="entry name" value="NAD(P)-bd_dom_sf"/>
</dbReference>
<dbReference type="SUPFAM" id="SSF50129">
    <property type="entry name" value="GroES-like"/>
    <property type="match status" value="1"/>
</dbReference>
<comment type="similarity">
    <text evidence="2 6">Belongs to the zinc-containing alcohol dehydrogenase family.</text>
</comment>
<dbReference type="InterPro" id="IPR011032">
    <property type="entry name" value="GroES-like_sf"/>
</dbReference>
<keyword evidence="10" id="KW-1185">Reference proteome</keyword>
<dbReference type="Pfam" id="PF08240">
    <property type="entry name" value="ADH_N"/>
    <property type="match status" value="1"/>
</dbReference>
<proteinExistence type="inferred from homology"/>
<dbReference type="PROSITE" id="PS00059">
    <property type="entry name" value="ADH_ZINC"/>
    <property type="match status" value="1"/>
</dbReference>
<evidence type="ECO:0000313" key="10">
    <source>
        <dbReference type="Proteomes" id="UP001165283"/>
    </source>
</evidence>
<dbReference type="Proteomes" id="UP001165283">
    <property type="component" value="Unassembled WGS sequence"/>
</dbReference>
<gene>
    <name evidence="9" type="ORF">KDL28_11680</name>
</gene>